<evidence type="ECO:0000256" key="8">
    <source>
        <dbReference type="RuleBase" id="RU363041"/>
    </source>
</evidence>
<dbReference type="Proteomes" id="UP000480350">
    <property type="component" value="Unassembled WGS sequence"/>
</dbReference>
<evidence type="ECO:0000256" key="4">
    <source>
        <dbReference type="ARBA" id="ARBA00022475"/>
    </source>
</evidence>
<proteinExistence type="inferred from homology"/>
<dbReference type="PANTHER" id="PTHR30269:SF37">
    <property type="entry name" value="MEMBRANE TRANSPORTER PROTEIN"/>
    <property type="match status" value="1"/>
</dbReference>
<evidence type="ECO:0000313" key="9">
    <source>
        <dbReference type="EMBL" id="MXQ09253.1"/>
    </source>
</evidence>
<evidence type="ECO:0000256" key="1">
    <source>
        <dbReference type="ARBA" id="ARBA00004651"/>
    </source>
</evidence>
<evidence type="ECO:0000256" key="2">
    <source>
        <dbReference type="ARBA" id="ARBA00009142"/>
    </source>
</evidence>
<feature type="transmembrane region" description="Helical" evidence="8">
    <location>
        <begin position="134"/>
        <end position="157"/>
    </location>
</feature>
<comment type="caution">
    <text evidence="9">The sequence shown here is derived from an EMBL/GenBank/DDBJ whole genome shotgun (WGS) entry which is preliminary data.</text>
</comment>
<evidence type="ECO:0000256" key="3">
    <source>
        <dbReference type="ARBA" id="ARBA00022448"/>
    </source>
</evidence>
<evidence type="ECO:0000313" key="10">
    <source>
        <dbReference type="Proteomes" id="UP000480350"/>
    </source>
</evidence>
<keyword evidence="4 8" id="KW-1003">Cell membrane</keyword>
<keyword evidence="5 8" id="KW-0812">Transmembrane</keyword>
<name>A0A7C9MC90_9RHOB</name>
<reference evidence="9 10" key="2">
    <citation type="submission" date="2020-03" db="EMBL/GenBank/DDBJ databases">
        <title>Kangsaoukella pontilimi gen. nov., sp. nov., a new member of the family Rhodobacteraceae isolated from a tidal mudflat.</title>
        <authorList>
            <person name="Kim I.S."/>
        </authorList>
    </citation>
    <scope>NUCLEOTIDE SEQUENCE [LARGE SCALE GENOMIC DNA]</scope>
    <source>
        <strain evidence="9 10">GH1-50</strain>
    </source>
</reference>
<dbReference type="AlphaFoldDB" id="A0A7C9MC90"/>
<feature type="transmembrane region" description="Helical" evidence="8">
    <location>
        <begin position="44"/>
        <end position="64"/>
    </location>
</feature>
<dbReference type="InterPro" id="IPR052017">
    <property type="entry name" value="TSUP"/>
</dbReference>
<evidence type="ECO:0000256" key="5">
    <source>
        <dbReference type="ARBA" id="ARBA00022692"/>
    </source>
</evidence>
<evidence type="ECO:0000256" key="7">
    <source>
        <dbReference type="ARBA" id="ARBA00023136"/>
    </source>
</evidence>
<comment type="similarity">
    <text evidence="2 8">Belongs to the 4-toluene sulfonate uptake permease (TSUP) (TC 2.A.102) family.</text>
</comment>
<keyword evidence="7 8" id="KW-0472">Membrane</keyword>
<dbReference type="InterPro" id="IPR002781">
    <property type="entry name" value="TM_pro_TauE-like"/>
</dbReference>
<keyword evidence="3" id="KW-0813">Transport</keyword>
<reference evidence="9 10" key="1">
    <citation type="submission" date="2019-12" db="EMBL/GenBank/DDBJ databases">
        <authorList>
            <person name="Lee S.D."/>
        </authorList>
    </citation>
    <scope>NUCLEOTIDE SEQUENCE [LARGE SCALE GENOMIC DNA]</scope>
    <source>
        <strain evidence="9 10">GH1-50</strain>
    </source>
</reference>
<comment type="subcellular location">
    <subcellularLocation>
        <location evidence="1 8">Cell membrane</location>
        <topology evidence="1 8">Multi-pass membrane protein</topology>
    </subcellularLocation>
</comment>
<feature type="transmembrane region" description="Helical" evidence="8">
    <location>
        <begin position="73"/>
        <end position="91"/>
    </location>
</feature>
<keyword evidence="6 8" id="KW-1133">Transmembrane helix</keyword>
<dbReference type="RefSeq" id="WP_160765098.1">
    <property type="nucleotide sequence ID" value="NZ_WUPT01000002.1"/>
</dbReference>
<protein>
    <recommendedName>
        <fullName evidence="8">Probable membrane transporter protein</fullName>
    </recommendedName>
</protein>
<dbReference type="Pfam" id="PF01925">
    <property type="entry name" value="TauE"/>
    <property type="match status" value="1"/>
</dbReference>
<evidence type="ECO:0000256" key="6">
    <source>
        <dbReference type="ARBA" id="ARBA00022989"/>
    </source>
</evidence>
<accession>A0A7C9MC90</accession>
<feature type="transmembrane region" description="Helical" evidence="8">
    <location>
        <begin position="97"/>
        <end position="113"/>
    </location>
</feature>
<sequence>MSDPILFWAAALVAAFFVGASKGGLPAVALLSVPLLSLTMSPLQGAALLLPVYIISDIYGLWIYRRSFSARNLAILIPAGLLGILLGWLLAERTNDDAVRIAIGMVGLGFIGLRVWSRFQGARQAAGATVPKGVFWGGVSGFTSFVAHAGGPAFQIYVLPQQLPKLTFAGTSTILFAILNLSKVPPYMALGLFHPGEMRIAAVLAPLALVGVWVGYRLTRILPERIFFVLVEITLFIISVLLIREGLRG</sequence>
<feature type="transmembrane region" description="Helical" evidence="8">
    <location>
        <begin position="201"/>
        <end position="219"/>
    </location>
</feature>
<dbReference type="EMBL" id="WUPT01000002">
    <property type="protein sequence ID" value="MXQ09253.1"/>
    <property type="molecule type" value="Genomic_DNA"/>
</dbReference>
<keyword evidence="10" id="KW-1185">Reference proteome</keyword>
<dbReference type="GO" id="GO:0005886">
    <property type="term" value="C:plasma membrane"/>
    <property type="evidence" value="ECO:0007669"/>
    <property type="project" value="UniProtKB-SubCell"/>
</dbReference>
<dbReference type="PANTHER" id="PTHR30269">
    <property type="entry name" value="TRANSMEMBRANE PROTEIN YFCA"/>
    <property type="match status" value="1"/>
</dbReference>
<feature type="transmembrane region" description="Helical" evidence="8">
    <location>
        <begin position="225"/>
        <end position="243"/>
    </location>
</feature>
<organism evidence="9 10">
    <name type="scientific">Kangsaoukella pontilimi</name>
    <dbReference type="NCBI Taxonomy" id="2691042"/>
    <lineage>
        <taxon>Bacteria</taxon>
        <taxon>Pseudomonadati</taxon>
        <taxon>Pseudomonadota</taxon>
        <taxon>Alphaproteobacteria</taxon>
        <taxon>Rhodobacterales</taxon>
        <taxon>Paracoccaceae</taxon>
        <taxon>Kangsaoukella</taxon>
    </lineage>
</organism>
<gene>
    <name evidence="9" type="ORF">GQ651_15510</name>
</gene>